<dbReference type="PANTHER" id="PTHR34069:SF3">
    <property type="entry name" value="ACYL-COA:ACYL-COA ALKYLTRANSFERASE"/>
    <property type="match status" value="1"/>
</dbReference>
<sequence length="367" mass="40797">MASLKEVELVSTGVFLPKRVNFERIEEALGPLDNASLQIKKLIGKLRAKMKDVIKTKYSYFALDEKTGQPTESNVSMATKAVKSALDKSSLKAKEIELIVLGLPIPDHLIPCSTPFIQEQLGIPYCSEMEIHSNCTAMTKTLQIAFDALRVGRYKNAIVIYSQNPSAYLTANYYNQEQVVLENILLRWFLSDCASAVVLQAADKVEDGIKLIDVYNDSVGTGTKMGMWLKLGAANFDLNAVIEKGEHHFGQDYRLVNKKAPIMGVESFGKLMRQIGLTANEIDHLIITLPSYTLEATAKDIFKERLSIDPKKWESNVETKGYCGGASLISTLDDLISEKKFVKGQKTACFAVESSKWMNGGFALEYR</sequence>
<accession>A0A1G2M453</accession>
<evidence type="ECO:0000259" key="1">
    <source>
        <dbReference type="Pfam" id="PF08545"/>
    </source>
</evidence>
<reference evidence="2 3" key="1">
    <citation type="journal article" date="2016" name="Nat. Commun.">
        <title>Thousands of microbial genomes shed light on interconnected biogeochemical processes in an aquifer system.</title>
        <authorList>
            <person name="Anantharaman K."/>
            <person name="Brown C.T."/>
            <person name="Hug L.A."/>
            <person name="Sharon I."/>
            <person name="Castelle C.J."/>
            <person name="Probst A.J."/>
            <person name="Thomas B.C."/>
            <person name="Singh A."/>
            <person name="Wilkins M.J."/>
            <person name="Karaoz U."/>
            <person name="Brodie E.L."/>
            <person name="Williams K.H."/>
            <person name="Hubbard S.S."/>
            <person name="Banfield J.F."/>
        </authorList>
    </citation>
    <scope>NUCLEOTIDE SEQUENCE [LARGE SCALE GENOMIC DNA]</scope>
</reference>
<feature type="domain" description="Beta-ketoacyl-[acyl-carrier-protein] synthase III N-terminal" evidence="1">
    <location>
        <begin position="130"/>
        <end position="209"/>
    </location>
</feature>
<dbReference type="Proteomes" id="UP000178873">
    <property type="component" value="Unassembled WGS sequence"/>
</dbReference>
<gene>
    <name evidence="2" type="ORF">A2664_00160</name>
</gene>
<dbReference type="GO" id="GO:0044550">
    <property type="term" value="P:secondary metabolite biosynthetic process"/>
    <property type="evidence" value="ECO:0007669"/>
    <property type="project" value="TreeGrafter"/>
</dbReference>
<proteinExistence type="predicted"/>
<evidence type="ECO:0000313" key="2">
    <source>
        <dbReference type="EMBL" id="OHA18696.1"/>
    </source>
</evidence>
<dbReference type="Gene3D" id="3.40.47.10">
    <property type="match status" value="2"/>
</dbReference>
<comment type="caution">
    <text evidence="2">The sequence shown here is derived from an EMBL/GenBank/DDBJ whole genome shotgun (WGS) entry which is preliminary data.</text>
</comment>
<dbReference type="GO" id="GO:0004315">
    <property type="term" value="F:3-oxoacyl-[acyl-carrier-protein] synthase activity"/>
    <property type="evidence" value="ECO:0007669"/>
    <property type="project" value="InterPro"/>
</dbReference>
<dbReference type="AlphaFoldDB" id="A0A1G2M453"/>
<dbReference type="EMBL" id="MHRF01000002">
    <property type="protein sequence ID" value="OHA18696.1"/>
    <property type="molecule type" value="Genomic_DNA"/>
</dbReference>
<dbReference type="Pfam" id="PF08545">
    <property type="entry name" value="ACP_syn_III"/>
    <property type="match status" value="1"/>
</dbReference>
<dbReference type="PANTHER" id="PTHR34069">
    <property type="entry name" value="3-OXOACYL-[ACYL-CARRIER-PROTEIN] SYNTHASE 3"/>
    <property type="match status" value="1"/>
</dbReference>
<dbReference type="GO" id="GO:0006633">
    <property type="term" value="P:fatty acid biosynthetic process"/>
    <property type="evidence" value="ECO:0007669"/>
    <property type="project" value="InterPro"/>
</dbReference>
<protein>
    <recommendedName>
        <fullName evidence="1">Beta-ketoacyl-[acyl-carrier-protein] synthase III N-terminal domain-containing protein</fullName>
    </recommendedName>
</protein>
<dbReference type="SUPFAM" id="SSF53901">
    <property type="entry name" value="Thiolase-like"/>
    <property type="match status" value="1"/>
</dbReference>
<evidence type="ECO:0000313" key="3">
    <source>
        <dbReference type="Proteomes" id="UP000178873"/>
    </source>
</evidence>
<dbReference type="STRING" id="1802301.A2664_00160"/>
<dbReference type="InterPro" id="IPR016039">
    <property type="entry name" value="Thiolase-like"/>
</dbReference>
<name>A0A1G2M453_9BACT</name>
<organism evidence="2 3">
    <name type="scientific">Candidatus Taylorbacteria bacterium RIFCSPHIGHO2_01_FULL_46_22b</name>
    <dbReference type="NCBI Taxonomy" id="1802301"/>
    <lineage>
        <taxon>Bacteria</taxon>
        <taxon>Candidatus Tayloriibacteriota</taxon>
    </lineage>
</organism>
<dbReference type="InterPro" id="IPR013751">
    <property type="entry name" value="ACP_syn_III_N"/>
</dbReference>